<reference evidence="1 2" key="1">
    <citation type="submission" date="2019-12" db="EMBL/GenBank/DDBJ databases">
        <authorList>
            <person name="Alioto T."/>
            <person name="Alioto T."/>
            <person name="Gomez Garrido J."/>
        </authorList>
    </citation>
    <scope>NUCLEOTIDE SEQUENCE [LARGE SCALE GENOMIC DNA]</scope>
</reference>
<comment type="caution">
    <text evidence="1">The sequence shown here is derived from an EMBL/GenBank/DDBJ whole genome shotgun (WGS) entry which is preliminary data.</text>
</comment>
<organism evidence="1 2">
    <name type="scientific">Olea europaea subsp. europaea</name>
    <dbReference type="NCBI Taxonomy" id="158383"/>
    <lineage>
        <taxon>Eukaryota</taxon>
        <taxon>Viridiplantae</taxon>
        <taxon>Streptophyta</taxon>
        <taxon>Embryophyta</taxon>
        <taxon>Tracheophyta</taxon>
        <taxon>Spermatophyta</taxon>
        <taxon>Magnoliopsida</taxon>
        <taxon>eudicotyledons</taxon>
        <taxon>Gunneridae</taxon>
        <taxon>Pentapetalae</taxon>
        <taxon>asterids</taxon>
        <taxon>lamiids</taxon>
        <taxon>Lamiales</taxon>
        <taxon>Oleaceae</taxon>
        <taxon>Oleeae</taxon>
        <taxon>Olea</taxon>
    </lineage>
</organism>
<protein>
    <submittedName>
        <fullName evidence="1">Uncharacterized protein</fullName>
    </submittedName>
</protein>
<proteinExistence type="predicted"/>
<gene>
    <name evidence="1" type="ORF">OLEA9_A102540</name>
</gene>
<dbReference type="EMBL" id="CACTIH010005501">
    <property type="protein sequence ID" value="CAA2995453.1"/>
    <property type="molecule type" value="Genomic_DNA"/>
</dbReference>
<evidence type="ECO:0000313" key="1">
    <source>
        <dbReference type="EMBL" id="CAA2995453.1"/>
    </source>
</evidence>
<sequence length="100" mass="9843">MEGLAKVVVGEKLQVHSNDGAVLGDCLDRSYGGVHIGKSGGSGVDSSVGGRKTCGGSCGGVKENSSGEFEIESGGNHGKTGWFDGGGVGCCGSDNCGFVE</sequence>
<evidence type="ECO:0000313" key="2">
    <source>
        <dbReference type="Proteomes" id="UP000594638"/>
    </source>
</evidence>
<dbReference type="Gramene" id="OE9A102540T1">
    <property type="protein sequence ID" value="OE9A102540C1"/>
    <property type="gene ID" value="OE9A102540"/>
</dbReference>
<name>A0A8S0SSB8_OLEEU</name>
<keyword evidence="2" id="KW-1185">Reference proteome</keyword>
<dbReference type="Proteomes" id="UP000594638">
    <property type="component" value="Unassembled WGS sequence"/>
</dbReference>
<dbReference type="AlphaFoldDB" id="A0A8S0SSB8"/>
<accession>A0A8S0SSB8</accession>